<dbReference type="Proteomes" id="UP000770015">
    <property type="component" value="Unassembled WGS sequence"/>
</dbReference>
<comment type="similarity">
    <text evidence="1">Belongs to the yippee family.</text>
</comment>
<evidence type="ECO:0000256" key="3">
    <source>
        <dbReference type="ARBA" id="ARBA00022833"/>
    </source>
</evidence>
<dbReference type="AlphaFoldDB" id="A0A9P8VND0"/>
<feature type="domain" description="Yippee" evidence="5">
    <location>
        <begin position="91"/>
        <end position="205"/>
    </location>
</feature>
<evidence type="ECO:0000256" key="2">
    <source>
        <dbReference type="ARBA" id="ARBA00022723"/>
    </source>
</evidence>
<comment type="caution">
    <text evidence="6">The sequence shown here is derived from an EMBL/GenBank/DDBJ whole genome shotgun (WGS) entry which is preliminary data.</text>
</comment>
<dbReference type="InterPro" id="IPR034751">
    <property type="entry name" value="Yippee"/>
</dbReference>
<dbReference type="EMBL" id="JAGSXJ010000001">
    <property type="protein sequence ID" value="KAH6697387.1"/>
    <property type="molecule type" value="Genomic_DNA"/>
</dbReference>
<evidence type="ECO:0000259" key="5">
    <source>
        <dbReference type="PROSITE" id="PS51792"/>
    </source>
</evidence>
<dbReference type="InterPro" id="IPR039058">
    <property type="entry name" value="Yippee_fam"/>
</dbReference>
<reference evidence="6" key="1">
    <citation type="journal article" date="2021" name="Nat. Commun.">
        <title>Genetic determinants of endophytism in the Arabidopsis root mycobiome.</title>
        <authorList>
            <person name="Mesny F."/>
            <person name="Miyauchi S."/>
            <person name="Thiergart T."/>
            <person name="Pickel B."/>
            <person name="Atanasova L."/>
            <person name="Karlsson M."/>
            <person name="Huettel B."/>
            <person name="Barry K.W."/>
            <person name="Haridas S."/>
            <person name="Chen C."/>
            <person name="Bauer D."/>
            <person name="Andreopoulos W."/>
            <person name="Pangilinan J."/>
            <person name="LaButti K."/>
            <person name="Riley R."/>
            <person name="Lipzen A."/>
            <person name="Clum A."/>
            <person name="Drula E."/>
            <person name="Henrissat B."/>
            <person name="Kohler A."/>
            <person name="Grigoriev I.V."/>
            <person name="Martin F.M."/>
            <person name="Hacquard S."/>
        </authorList>
    </citation>
    <scope>NUCLEOTIDE SEQUENCE</scope>
    <source>
        <strain evidence="6">MPI-SDFR-AT-0117</strain>
    </source>
</reference>
<organism evidence="6 7">
    <name type="scientific">Plectosphaerella plurivora</name>
    <dbReference type="NCBI Taxonomy" id="936078"/>
    <lineage>
        <taxon>Eukaryota</taxon>
        <taxon>Fungi</taxon>
        <taxon>Dikarya</taxon>
        <taxon>Ascomycota</taxon>
        <taxon>Pezizomycotina</taxon>
        <taxon>Sordariomycetes</taxon>
        <taxon>Hypocreomycetidae</taxon>
        <taxon>Glomerellales</taxon>
        <taxon>Plectosphaerellaceae</taxon>
        <taxon>Plectosphaerella</taxon>
    </lineage>
</organism>
<keyword evidence="2" id="KW-0479">Metal-binding</keyword>
<dbReference type="PROSITE" id="PS51792">
    <property type="entry name" value="YIPPEE"/>
    <property type="match status" value="1"/>
</dbReference>
<gene>
    <name evidence="6" type="ORF">F5X68DRAFT_197247</name>
</gene>
<feature type="region of interest" description="Disordered" evidence="4">
    <location>
        <begin position="33"/>
        <end position="59"/>
    </location>
</feature>
<accession>A0A9P8VND0</accession>
<name>A0A9P8VND0_9PEZI</name>
<evidence type="ECO:0000313" key="7">
    <source>
        <dbReference type="Proteomes" id="UP000770015"/>
    </source>
</evidence>
<evidence type="ECO:0000256" key="4">
    <source>
        <dbReference type="SAM" id="MobiDB-lite"/>
    </source>
</evidence>
<evidence type="ECO:0000313" key="6">
    <source>
        <dbReference type="EMBL" id="KAH6697387.1"/>
    </source>
</evidence>
<dbReference type="GO" id="GO:0046872">
    <property type="term" value="F:metal ion binding"/>
    <property type="evidence" value="ECO:0007669"/>
    <property type="project" value="UniProtKB-KW"/>
</dbReference>
<evidence type="ECO:0000256" key="1">
    <source>
        <dbReference type="ARBA" id="ARBA00005613"/>
    </source>
</evidence>
<keyword evidence="3" id="KW-0862">Zinc</keyword>
<dbReference type="InterPro" id="IPR004910">
    <property type="entry name" value="Yippee/Mis18/Cereblon"/>
</dbReference>
<proteinExistence type="inferred from homology"/>
<dbReference type="OrthoDB" id="6407410at2759"/>
<sequence>MAPVITASKPTFPSYLVPSFRLPFRRRRHTTTSAISDVPSLSSSLESSASSSLSASPTSSSAPVYFDAVDHAKHHDLTDKFPRRLSRTTPDTLRCSTCSSDIAFASQIVSKGFTGRYGRAYLVSPPVAGPGPDAASTPARRDLINIRIGRSEDRQLVTGWHVVADINCAICSTKLGWKYVDAREPAQHYKIGKFILETERVVGFRSWEDVDAAIGFEEEDMPQNDSKGGADEVAFDSEDEDECEDIFAGTWDPAVVAQRRSRKLSRKKTAEAEH</sequence>
<feature type="region of interest" description="Disordered" evidence="4">
    <location>
        <begin position="216"/>
        <end position="241"/>
    </location>
</feature>
<dbReference type="Pfam" id="PF03226">
    <property type="entry name" value="Yippee-Mis18"/>
    <property type="match status" value="1"/>
</dbReference>
<protein>
    <submittedName>
        <fullName evidence="6">Yippee family protein</fullName>
    </submittedName>
</protein>
<dbReference type="PANTHER" id="PTHR13848">
    <property type="entry name" value="PROTEIN YIPPEE-LIKE CG15309-RELATED"/>
    <property type="match status" value="1"/>
</dbReference>
<keyword evidence="7" id="KW-1185">Reference proteome</keyword>